<keyword evidence="4" id="KW-1185">Reference proteome</keyword>
<keyword evidence="2" id="KW-0472">Membrane</keyword>
<sequence length="464" mass="48977">MLCPGCQAPIESDAVFCGHCGSPLPPVHLRSGVEAPAQVQAGKQWVDEEASESAAQGQTHQPFVAPVYPLTPIPASKASGSTPSPVPLPFAGAPSLHRSDRKTGAPSTGRNLVFIAVILAILGVGIAAGIFALWQNKHISSAQPPLTSVASMALPPVNGVASFHDTSNALSGINSVSVNVRGLQPLSNGSRYEAWLVNEHELHIQALGTLTKTGDEYTVNFSQPDGNLLSLGNTLQITVETTQATLPTGRVLLSAHFPPMAGMHINHLLVSYPETPNKVALLPGLLAQTRQLYSLSQQLRTTNDKTTVQCLAQNMLVLLDGQDAEKPVIKSQACSSAHVPPLSSSYGLLGQHNDGYVSTVGAHASLAATQADSTDNIRKYAQQVIFASENLSNWFSTLHQDARYLLAHPDDHNKAVEAMSLADHALNGVDSNDNGNVEPIRGEAGAMQAYLSGQSMATLTLTNK</sequence>
<protein>
    <recommendedName>
        <fullName evidence="5">Zinc-ribbon domain-containing protein</fullName>
    </recommendedName>
</protein>
<dbReference type="Proteomes" id="UP000287224">
    <property type="component" value="Unassembled WGS sequence"/>
</dbReference>
<organism evidence="3 4">
    <name type="scientific">Dictyobacter aurantiacus</name>
    <dbReference type="NCBI Taxonomy" id="1936993"/>
    <lineage>
        <taxon>Bacteria</taxon>
        <taxon>Bacillati</taxon>
        <taxon>Chloroflexota</taxon>
        <taxon>Ktedonobacteria</taxon>
        <taxon>Ktedonobacterales</taxon>
        <taxon>Dictyobacteraceae</taxon>
        <taxon>Dictyobacter</taxon>
    </lineage>
</organism>
<proteinExistence type="predicted"/>
<evidence type="ECO:0000256" key="1">
    <source>
        <dbReference type="SAM" id="MobiDB-lite"/>
    </source>
</evidence>
<keyword evidence="2" id="KW-0812">Transmembrane</keyword>
<gene>
    <name evidence="3" type="ORF">KDAU_22510</name>
</gene>
<evidence type="ECO:0000313" key="4">
    <source>
        <dbReference type="Proteomes" id="UP000287224"/>
    </source>
</evidence>
<reference evidence="4" key="1">
    <citation type="submission" date="2018-12" db="EMBL/GenBank/DDBJ databases">
        <title>Tengunoibacter tsumagoiensis gen. nov., sp. nov., Dictyobacter kobayashii sp. nov., D. alpinus sp. nov., and D. joshuensis sp. nov. and description of Dictyobacteraceae fam. nov. within the order Ktedonobacterales isolated from Tengu-no-mugimeshi.</title>
        <authorList>
            <person name="Wang C.M."/>
            <person name="Zheng Y."/>
            <person name="Sakai Y."/>
            <person name="Toyoda A."/>
            <person name="Minakuchi Y."/>
            <person name="Abe K."/>
            <person name="Yokota A."/>
            <person name="Yabe S."/>
        </authorList>
    </citation>
    <scope>NUCLEOTIDE SEQUENCE [LARGE SCALE GENOMIC DNA]</scope>
    <source>
        <strain evidence="4">S-27</strain>
    </source>
</reference>
<evidence type="ECO:0000313" key="3">
    <source>
        <dbReference type="EMBL" id="GCE04922.1"/>
    </source>
</evidence>
<name>A0A401ZDJ4_9CHLR</name>
<dbReference type="EMBL" id="BIFQ01000001">
    <property type="protein sequence ID" value="GCE04922.1"/>
    <property type="molecule type" value="Genomic_DNA"/>
</dbReference>
<dbReference type="OrthoDB" id="151761at2"/>
<evidence type="ECO:0000256" key="2">
    <source>
        <dbReference type="SAM" id="Phobius"/>
    </source>
</evidence>
<comment type="caution">
    <text evidence="3">The sequence shown here is derived from an EMBL/GenBank/DDBJ whole genome shotgun (WGS) entry which is preliminary data.</text>
</comment>
<dbReference type="AlphaFoldDB" id="A0A401ZDJ4"/>
<evidence type="ECO:0008006" key="5">
    <source>
        <dbReference type="Google" id="ProtNLM"/>
    </source>
</evidence>
<keyword evidence="2" id="KW-1133">Transmembrane helix</keyword>
<feature type="transmembrane region" description="Helical" evidence="2">
    <location>
        <begin position="111"/>
        <end position="134"/>
    </location>
</feature>
<dbReference type="RefSeq" id="WP_126596023.1">
    <property type="nucleotide sequence ID" value="NZ_BIFQ01000001.1"/>
</dbReference>
<accession>A0A401ZDJ4</accession>
<feature type="region of interest" description="Disordered" evidence="1">
    <location>
        <begin position="76"/>
        <end position="105"/>
    </location>
</feature>